<dbReference type="PANTHER" id="PTHR42928:SF5">
    <property type="entry name" value="BLR1237 PROTEIN"/>
    <property type="match status" value="1"/>
</dbReference>
<name>A0ABT8EKI8_9BURK</name>
<evidence type="ECO:0000256" key="1">
    <source>
        <dbReference type="ARBA" id="ARBA00006987"/>
    </source>
</evidence>
<comment type="caution">
    <text evidence="3">The sequence shown here is derived from an EMBL/GenBank/DDBJ whole genome shotgun (WGS) entry which is preliminary data.</text>
</comment>
<reference evidence="3" key="1">
    <citation type="submission" date="2021-11" db="EMBL/GenBank/DDBJ databases">
        <title>Draft genome sequence of Alcaligenes endophyticus type strain CCUG 75668T.</title>
        <authorList>
            <person name="Salva-Serra F."/>
            <person name="Duran R.E."/>
            <person name="Seeger M."/>
            <person name="Moore E.R.B."/>
            <person name="Jaen-Luchoro D."/>
        </authorList>
    </citation>
    <scope>NUCLEOTIDE SEQUENCE</scope>
    <source>
        <strain evidence="3">CCUG 75668</strain>
    </source>
</reference>
<dbReference type="PIRSF" id="PIRSF017082">
    <property type="entry name" value="YflP"/>
    <property type="match status" value="1"/>
</dbReference>
<feature type="signal peptide" evidence="2">
    <location>
        <begin position="1"/>
        <end position="26"/>
    </location>
</feature>
<evidence type="ECO:0000313" key="4">
    <source>
        <dbReference type="Proteomes" id="UP001168613"/>
    </source>
</evidence>
<keyword evidence="4" id="KW-1185">Reference proteome</keyword>
<accession>A0ABT8EKI8</accession>
<dbReference type="PANTHER" id="PTHR42928">
    <property type="entry name" value="TRICARBOXYLATE-BINDING PROTEIN"/>
    <property type="match status" value="1"/>
</dbReference>
<dbReference type="CDD" id="cd13578">
    <property type="entry name" value="PBP2_Bug27"/>
    <property type="match status" value="1"/>
</dbReference>
<dbReference type="InterPro" id="IPR005064">
    <property type="entry name" value="BUG"/>
</dbReference>
<organism evidence="3 4">
    <name type="scientific">Alcaligenes endophyticus</name>
    <dbReference type="NCBI Taxonomy" id="1929088"/>
    <lineage>
        <taxon>Bacteria</taxon>
        <taxon>Pseudomonadati</taxon>
        <taxon>Pseudomonadota</taxon>
        <taxon>Betaproteobacteria</taxon>
        <taxon>Burkholderiales</taxon>
        <taxon>Alcaligenaceae</taxon>
        <taxon>Alcaligenes</taxon>
    </lineage>
</organism>
<feature type="chain" id="PRO_5045408712" evidence="2">
    <location>
        <begin position="27"/>
        <end position="326"/>
    </location>
</feature>
<dbReference type="Gene3D" id="3.40.190.10">
    <property type="entry name" value="Periplasmic binding protein-like II"/>
    <property type="match status" value="1"/>
</dbReference>
<gene>
    <name evidence="3" type="ORF">LMS43_11020</name>
</gene>
<dbReference type="InterPro" id="IPR042100">
    <property type="entry name" value="Bug_dom1"/>
</dbReference>
<protein>
    <submittedName>
        <fullName evidence="3">Tripartite tricarboxylate transporter substrate binding protein</fullName>
    </submittedName>
</protein>
<dbReference type="EMBL" id="JAJHNU010000003">
    <property type="protein sequence ID" value="MDN4121823.1"/>
    <property type="molecule type" value="Genomic_DNA"/>
</dbReference>
<dbReference type="Gene3D" id="3.40.190.150">
    <property type="entry name" value="Bordetella uptake gene, domain 1"/>
    <property type="match status" value="1"/>
</dbReference>
<evidence type="ECO:0000313" key="3">
    <source>
        <dbReference type="EMBL" id="MDN4121823.1"/>
    </source>
</evidence>
<keyword evidence="2" id="KW-0732">Signal</keyword>
<comment type="similarity">
    <text evidence="1">Belongs to the UPF0065 (bug) family.</text>
</comment>
<dbReference type="RefSeq" id="WP_266123168.1">
    <property type="nucleotide sequence ID" value="NZ_JAJHNU010000003.1"/>
</dbReference>
<dbReference type="Proteomes" id="UP001168613">
    <property type="component" value="Unassembled WGS sequence"/>
</dbReference>
<dbReference type="SUPFAM" id="SSF53850">
    <property type="entry name" value="Periplasmic binding protein-like II"/>
    <property type="match status" value="1"/>
</dbReference>
<sequence>MKDKTMRVAKHVVLAGLLGLSTIAAAQASDYPNRPVTMVVPFSPGSITDVLARLAAKGLGDRTGGNFVVVNKPGAGGNIGAAEVAMSKPDGYTLLVGAASTNAINPSLFKNLRFDPIKDFIPISNLAKTANVLVVAPDVEAQDLPEFIDLVRKQEITYGSTGNGGSMHLSGELFKTMVQGQMLHIPYKGGSEALSDLLPGRVQAMFCNIPLCLPHIEAGKLRALAVTTKERSALLPAVPTMAESGLPEYDVYGWFGLFAPTGTDAAIIEKLNTEMQAILGDADIKVLLLQQGAEPDPSTPEAYAEFVQHEHDKWAQVIEEAGIVVE</sequence>
<dbReference type="Pfam" id="PF03401">
    <property type="entry name" value="TctC"/>
    <property type="match status" value="1"/>
</dbReference>
<proteinExistence type="inferred from homology"/>
<evidence type="ECO:0000256" key="2">
    <source>
        <dbReference type="SAM" id="SignalP"/>
    </source>
</evidence>